<keyword evidence="3" id="KW-1185">Reference proteome</keyword>
<organism evidence="2 3">
    <name type="scientific">Paspalum notatum var. saurae</name>
    <dbReference type="NCBI Taxonomy" id="547442"/>
    <lineage>
        <taxon>Eukaryota</taxon>
        <taxon>Viridiplantae</taxon>
        <taxon>Streptophyta</taxon>
        <taxon>Embryophyta</taxon>
        <taxon>Tracheophyta</taxon>
        <taxon>Spermatophyta</taxon>
        <taxon>Magnoliopsida</taxon>
        <taxon>Liliopsida</taxon>
        <taxon>Poales</taxon>
        <taxon>Poaceae</taxon>
        <taxon>PACMAD clade</taxon>
        <taxon>Panicoideae</taxon>
        <taxon>Andropogonodae</taxon>
        <taxon>Paspaleae</taxon>
        <taxon>Paspalinae</taxon>
        <taxon>Paspalum</taxon>
    </lineage>
</organism>
<gene>
    <name evidence="2" type="ORF">U9M48_025811</name>
</gene>
<name>A0AAQ3WYB3_PASNO</name>
<dbReference type="EMBL" id="CP144749">
    <property type="protein sequence ID" value="WVZ78036.1"/>
    <property type="molecule type" value="Genomic_DNA"/>
</dbReference>
<sequence length="122" mass="13637">MADEHEQEQPQASSGCPRLFSPCAAGGQRTPARSTGRTTFHRSRPHTIRQKPMPEETPVRCGYTSEHVLLGRLSWLYPNIPTAKNYSSACRLTHQLQLKHGGNPLFLEQAHTSKVGYHGSHH</sequence>
<dbReference type="Proteomes" id="UP001341281">
    <property type="component" value="Chromosome 05"/>
</dbReference>
<accession>A0AAQ3WYB3</accession>
<feature type="region of interest" description="Disordered" evidence="1">
    <location>
        <begin position="1"/>
        <end position="59"/>
    </location>
</feature>
<proteinExistence type="predicted"/>
<reference evidence="2 3" key="1">
    <citation type="submission" date="2024-02" db="EMBL/GenBank/DDBJ databases">
        <title>High-quality chromosome-scale genome assembly of Pensacola bahiagrass (Paspalum notatum Flugge var. saurae).</title>
        <authorList>
            <person name="Vega J.M."/>
            <person name="Podio M."/>
            <person name="Orjuela J."/>
            <person name="Siena L.A."/>
            <person name="Pessino S.C."/>
            <person name="Combes M.C."/>
            <person name="Mariac C."/>
            <person name="Albertini E."/>
            <person name="Pupilli F."/>
            <person name="Ortiz J.P.A."/>
            <person name="Leblanc O."/>
        </authorList>
    </citation>
    <scope>NUCLEOTIDE SEQUENCE [LARGE SCALE GENOMIC DNA]</scope>
    <source>
        <strain evidence="2">R1</strain>
        <tissue evidence="2">Leaf</tissue>
    </source>
</reference>
<evidence type="ECO:0000256" key="1">
    <source>
        <dbReference type="SAM" id="MobiDB-lite"/>
    </source>
</evidence>
<dbReference type="AlphaFoldDB" id="A0AAQ3WYB3"/>
<evidence type="ECO:0000313" key="2">
    <source>
        <dbReference type="EMBL" id="WVZ78036.1"/>
    </source>
</evidence>
<protein>
    <submittedName>
        <fullName evidence="2">Uncharacterized protein</fullName>
    </submittedName>
</protein>
<feature type="compositionally biased region" description="Basic residues" evidence="1">
    <location>
        <begin position="39"/>
        <end position="49"/>
    </location>
</feature>
<evidence type="ECO:0000313" key="3">
    <source>
        <dbReference type="Proteomes" id="UP001341281"/>
    </source>
</evidence>